<dbReference type="PANTHER" id="PTHR39465">
    <property type="entry name" value="DNA LIGASE D, 3'-PHOSPHOESTERASE DOMAIN"/>
    <property type="match status" value="1"/>
</dbReference>
<feature type="region of interest" description="Disordered" evidence="1">
    <location>
        <begin position="199"/>
        <end position="231"/>
    </location>
</feature>
<dbReference type="Pfam" id="PF13298">
    <property type="entry name" value="LigD_N"/>
    <property type="match status" value="1"/>
</dbReference>
<feature type="compositionally biased region" description="Basic and acidic residues" evidence="1">
    <location>
        <begin position="261"/>
        <end position="271"/>
    </location>
</feature>
<proteinExistence type="predicted"/>
<dbReference type="AlphaFoldDB" id="A0A0G4LSG1"/>
<accession>A0A0G4LSG1</accession>
<protein>
    <recommendedName>
        <fullName evidence="2">DNA ligase D 3'-phosphoesterase domain-containing protein</fullName>
    </recommendedName>
</protein>
<name>A0A0G4LSG1_VERLO</name>
<feature type="non-terminal residue" evidence="3">
    <location>
        <position position="458"/>
    </location>
</feature>
<gene>
    <name evidence="3" type="ORF">BN1708_014055</name>
</gene>
<dbReference type="PANTHER" id="PTHR39465:SF1">
    <property type="entry name" value="DNA LIGASE D 3'-PHOSPHOESTERASE DOMAIN-CONTAINING PROTEIN"/>
    <property type="match status" value="1"/>
</dbReference>
<dbReference type="Proteomes" id="UP000044602">
    <property type="component" value="Unassembled WGS sequence"/>
</dbReference>
<evidence type="ECO:0000313" key="3">
    <source>
        <dbReference type="EMBL" id="CRK24889.1"/>
    </source>
</evidence>
<organism evidence="3 4">
    <name type="scientific">Verticillium longisporum</name>
    <name type="common">Verticillium dahliae var. longisporum</name>
    <dbReference type="NCBI Taxonomy" id="100787"/>
    <lineage>
        <taxon>Eukaryota</taxon>
        <taxon>Fungi</taxon>
        <taxon>Dikarya</taxon>
        <taxon>Ascomycota</taxon>
        <taxon>Pezizomycotina</taxon>
        <taxon>Sordariomycetes</taxon>
        <taxon>Hypocreomycetidae</taxon>
        <taxon>Glomerellales</taxon>
        <taxon>Plectosphaerellaceae</taxon>
        <taxon>Verticillium</taxon>
    </lineage>
</organism>
<feature type="domain" description="DNA ligase D 3'-phosphoesterase" evidence="2">
    <location>
        <begin position="119"/>
        <end position="254"/>
    </location>
</feature>
<evidence type="ECO:0000256" key="1">
    <source>
        <dbReference type="SAM" id="MobiDB-lite"/>
    </source>
</evidence>
<feature type="compositionally biased region" description="Acidic residues" evidence="1">
    <location>
        <begin position="296"/>
        <end position="317"/>
    </location>
</feature>
<reference evidence="3 4" key="1">
    <citation type="submission" date="2015-05" db="EMBL/GenBank/DDBJ databases">
        <authorList>
            <person name="Wang D.B."/>
            <person name="Wang M."/>
        </authorList>
    </citation>
    <scope>NUCLEOTIDE SEQUENCE [LARGE SCALE GENOMIC DNA]</scope>
    <source>
        <strain evidence="3">VL1</strain>
    </source>
</reference>
<evidence type="ECO:0000313" key="4">
    <source>
        <dbReference type="Proteomes" id="UP000044602"/>
    </source>
</evidence>
<feature type="region of interest" description="Disordered" evidence="1">
    <location>
        <begin position="261"/>
        <end position="337"/>
    </location>
</feature>
<dbReference type="InterPro" id="IPR014144">
    <property type="entry name" value="LigD_PE_domain"/>
</dbReference>
<evidence type="ECO:0000259" key="2">
    <source>
        <dbReference type="Pfam" id="PF13298"/>
    </source>
</evidence>
<feature type="compositionally biased region" description="Basic and acidic residues" evidence="1">
    <location>
        <begin position="221"/>
        <end position="231"/>
    </location>
</feature>
<feature type="region of interest" description="Disordered" evidence="1">
    <location>
        <begin position="30"/>
        <end position="60"/>
    </location>
</feature>
<feature type="compositionally biased region" description="Acidic residues" evidence="1">
    <location>
        <begin position="207"/>
        <end position="220"/>
    </location>
</feature>
<dbReference type="EMBL" id="CVQH01017891">
    <property type="protein sequence ID" value="CRK24889.1"/>
    <property type="molecule type" value="Genomic_DNA"/>
</dbReference>
<sequence length="458" mass="50349">MATKRPRSPGQALIPNPFIKKRNLEWALNVPEDAAQATHRQAADDSDDDDAAQPSPPTAAAIESGSATIANHAAHFSAVLAGAALDPWPRGAPRLPTAAFAALYASCLGAPSGAHFVVHQHDHPVAGTHYDLRLQINGASSASWAVMYGLPGDAGSARLGRNATETRVHCLWNHLVETASRATGSLLVWDTGTYEVLGRRSKSAPEVDPESERSEDEAEAEDGRTEQEKLGDAFAERKIRVRLHGARLPRGYTLNLRLTKEEDREGREKASRSASRAAPQRRRRRTVQKQDVIVETSEEDDSSSSEKEEEEELDDAVLEAKEEVPEEESNPLAGPANMSQAMRQEIEELEDAQVRATNAYPGAENTIGSVHQRRWYLSMDRAASGFVKKRRGSGAKKLRWELEDEQTPGEDGRLTYPFHVRGPEVERSLITGRLGSDVLRDEGVVDFVGRKGWRPVLR</sequence>
<keyword evidence="4" id="KW-1185">Reference proteome</keyword>